<dbReference type="InterPro" id="IPR027417">
    <property type="entry name" value="P-loop_NTPase"/>
</dbReference>
<protein>
    <submittedName>
        <fullName evidence="2">AAA family ATPase</fullName>
    </submittedName>
</protein>
<gene>
    <name evidence="2" type="ORF">AB5J52_38210</name>
</gene>
<dbReference type="SMART" id="SM00382">
    <property type="entry name" value="AAA"/>
    <property type="match status" value="1"/>
</dbReference>
<dbReference type="RefSeq" id="WP_369226548.1">
    <property type="nucleotide sequence ID" value="NZ_CP163441.1"/>
</dbReference>
<feature type="domain" description="AAA+ ATPase" evidence="1">
    <location>
        <begin position="46"/>
        <end position="236"/>
    </location>
</feature>
<proteinExistence type="predicted"/>
<accession>A0AB39QZI3</accession>
<name>A0AB39QZI3_9ACTN</name>
<sequence>MNSHRAPASRRQAPVRDRQETFLRGFVGREDELARFRAALDQPSDTVAVLALHGPGGIGKTQLLRRFAVEARRRGRDVVEVDATLTEPTEEGFAAAADVPGTGRPVLLVDGADRLGRLEGWFRDHYLAGLPPGSLVVLAGREPPGPRWRTDPAWDGTLRVGRLDGLSRAESARLLQDTAPGRTTARPARLAFAAGHPLALRLAAQDRDGPPDDDWRPAPEAVAELLDRVVGPVPSALHRQALEICAHVPDTTEDLLRVFLPDQAPEIFDWLRRRPYATSGRAGLRLLPAVAEALDHDLGWRAPDAYLSLHKAVRAHLQTLIRTRPEPVSLGAAAAFNHIQTRGRRFPGLGRGERADPVHETPCDAEDLPAVRDLAHERLGADGVAAVDFWLHRRPRGFRLYRSARSGEVVGVLGLLNFDRWDAVETAIDPALAVVREHVESHRDLRPGQRVNLVRFMLLRRRPRDLVGASTAMLARITRELHVQDRLAWTFHTRGGDEHSDRLLEYADFRRLPGGPQLAEHRATLFGHDWGTTAMTEWCDLLDDRMFFGLRTPGITGLPRTTVLSRAAFDRAVHDALRVWHQRERLAASPLLHAAFVARRSGDPEENLRRLVVRAIESIDQDPKAKGERAAVWATYVEGGSTQQAVARELALSFSTYRRYLKRGLERVCWHLWEQEVTYAAQAAVPSFTAAPNTSAW</sequence>
<dbReference type="AlphaFoldDB" id="A0AB39QZI3"/>
<dbReference type="InterPro" id="IPR003593">
    <property type="entry name" value="AAA+_ATPase"/>
</dbReference>
<evidence type="ECO:0000259" key="1">
    <source>
        <dbReference type="SMART" id="SM00382"/>
    </source>
</evidence>
<evidence type="ECO:0000313" key="2">
    <source>
        <dbReference type="EMBL" id="XDQ47651.1"/>
    </source>
</evidence>
<reference evidence="2" key="1">
    <citation type="submission" date="2024-07" db="EMBL/GenBank/DDBJ databases">
        <authorList>
            <person name="Yu S.T."/>
        </authorList>
    </citation>
    <scope>NUCLEOTIDE SEQUENCE</scope>
    <source>
        <strain evidence="2">R39</strain>
    </source>
</reference>
<dbReference type="InterPro" id="IPR041664">
    <property type="entry name" value="AAA_16"/>
</dbReference>
<dbReference type="EMBL" id="CP163441">
    <property type="protein sequence ID" value="XDQ47651.1"/>
    <property type="molecule type" value="Genomic_DNA"/>
</dbReference>
<dbReference type="Gene3D" id="3.40.50.300">
    <property type="entry name" value="P-loop containing nucleotide triphosphate hydrolases"/>
    <property type="match status" value="1"/>
</dbReference>
<dbReference type="CDD" id="cd00009">
    <property type="entry name" value="AAA"/>
    <property type="match status" value="1"/>
</dbReference>
<dbReference type="Pfam" id="PF13191">
    <property type="entry name" value="AAA_16"/>
    <property type="match status" value="1"/>
</dbReference>
<dbReference type="SUPFAM" id="SSF52540">
    <property type="entry name" value="P-loop containing nucleoside triphosphate hydrolases"/>
    <property type="match status" value="1"/>
</dbReference>
<organism evidence="2">
    <name type="scientific">Streptomyces sp. R39</name>
    <dbReference type="NCBI Taxonomy" id="3238631"/>
    <lineage>
        <taxon>Bacteria</taxon>
        <taxon>Bacillati</taxon>
        <taxon>Actinomycetota</taxon>
        <taxon>Actinomycetes</taxon>
        <taxon>Kitasatosporales</taxon>
        <taxon>Streptomycetaceae</taxon>
        <taxon>Streptomyces</taxon>
    </lineage>
</organism>